<name>A0ABT6XFA2_9GAMM</name>
<dbReference type="Proteomes" id="UP001321580">
    <property type="component" value="Unassembled WGS sequence"/>
</dbReference>
<keyword evidence="2" id="KW-0472">Membrane</keyword>
<keyword evidence="2" id="KW-0812">Transmembrane</keyword>
<evidence type="ECO:0000256" key="2">
    <source>
        <dbReference type="SAM" id="Phobius"/>
    </source>
</evidence>
<keyword evidence="2" id="KW-1133">Transmembrane helix</keyword>
<evidence type="ECO:0000256" key="1">
    <source>
        <dbReference type="SAM" id="MobiDB-lite"/>
    </source>
</evidence>
<keyword evidence="4" id="KW-1185">Reference proteome</keyword>
<evidence type="ECO:0000313" key="3">
    <source>
        <dbReference type="EMBL" id="MDI9238550.1"/>
    </source>
</evidence>
<feature type="transmembrane region" description="Helical" evidence="2">
    <location>
        <begin position="98"/>
        <end position="120"/>
    </location>
</feature>
<protein>
    <submittedName>
        <fullName evidence="3">Phage holin family protein</fullName>
    </submittedName>
</protein>
<reference evidence="3 4" key="1">
    <citation type="submission" date="2023-05" db="EMBL/GenBank/DDBJ databases">
        <title>Lysobacter sp. strain LF1 Genome sequencing and assembly.</title>
        <authorList>
            <person name="Jung Y."/>
        </authorList>
    </citation>
    <scope>NUCLEOTIDE SEQUENCE [LARGE SCALE GENOMIC DNA]</scope>
    <source>
        <strain evidence="3 4">LF1</strain>
    </source>
</reference>
<proteinExistence type="predicted"/>
<dbReference type="EMBL" id="JASGBI010000001">
    <property type="protein sequence ID" value="MDI9238550.1"/>
    <property type="molecule type" value="Genomic_DNA"/>
</dbReference>
<comment type="caution">
    <text evidence="3">The sequence shown here is derived from an EMBL/GenBank/DDBJ whole genome shotgun (WGS) entry which is preliminary data.</text>
</comment>
<feature type="region of interest" description="Disordered" evidence="1">
    <location>
        <begin position="1"/>
        <end position="23"/>
    </location>
</feature>
<accession>A0ABT6XFA2</accession>
<sequence length="185" mass="19336">MSEADERGTSGDESRGPSAEAPDLADSLRGIGANARASLGATVDSAKALRALLAADLSLARSAMGRALTFAGVAVVFGASAWLFLMATLVTLLRQLGVSWLGAMLIAAALSLAVTVYAGFRAVHYFEHTRLQATRRQLARLGIGELADLMPTAGDDRSARDAARDLRNDADKLRGTNNGIDITPP</sequence>
<feature type="transmembrane region" description="Helical" evidence="2">
    <location>
        <begin position="67"/>
        <end position="92"/>
    </location>
</feature>
<gene>
    <name evidence="3" type="ORF">QLQ15_06435</name>
</gene>
<dbReference type="RefSeq" id="WP_283212006.1">
    <property type="nucleotide sequence ID" value="NZ_JASGBI010000001.1"/>
</dbReference>
<feature type="compositionally biased region" description="Basic and acidic residues" evidence="1">
    <location>
        <begin position="1"/>
        <end position="15"/>
    </location>
</feature>
<organism evidence="3 4">
    <name type="scientific">Lysobacter stagni</name>
    <dbReference type="NCBI Taxonomy" id="3045172"/>
    <lineage>
        <taxon>Bacteria</taxon>
        <taxon>Pseudomonadati</taxon>
        <taxon>Pseudomonadota</taxon>
        <taxon>Gammaproteobacteria</taxon>
        <taxon>Lysobacterales</taxon>
        <taxon>Lysobacteraceae</taxon>
        <taxon>Lysobacter</taxon>
    </lineage>
</organism>
<evidence type="ECO:0000313" key="4">
    <source>
        <dbReference type="Proteomes" id="UP001321580"/>
    </source>
</evidence>